<evidence type="ECO:0000259" key="5">
    <source>
        <dbReference type="PROSITE" id="PS51352"/>
    </source>
</evidence>
<accession>A0A0H3UAU8</accession>
<keyword evidence="2" id="KW-0249">Electron transport</keyword>
<sequence>MKKILLAVVFITLFGAAAVAEEVRYLTTAQFKELVFDYTKDSVWNYKGEVPCVIDFYATWCGPCKRLAPIMEELAEEYCEEVIFYKVDTDKERELARIFGISSIPSILFVPAKGQPQMARGLLPKETLEEAILQVLKKKNPNAKECTKQGCQQGGCSGCKK</sequence>
<dbReference type="InterPro" id="IPR017937">
    <property type="entry name" value="Thioredoxin_CS"/>
</dbReference>
<protein>
    <recommendedName>
        <fullName evidence="5">Thioredoxin domain-containing protein</fullName>
    </recommendedName>
</protein>
<dbReference type="PROSITE" id="PS00197">
    <property type="entry name" value="2FE2S_FER_1"/>
    <property type="match status" value="1"/>
</dbReference>
<feature type="chain" id="PRO_5005202769" description="Thioredoxin domain-containing protein" evidence="4">
    <location>
        <begin position="21"/>
        <end position="161"/>
    </location>
</feature>
<dbReference type="GO" id="GO:0051537">
    <property type="term" value="F:2 iron, 2 sulfur cluster binding"/>
    <property type="evidence" value="ECO:0007669"/>
    <property type="project" value="InterPro"/>
</dbReference>
<dbReference type="InterPro" id="IPR013766">
    <property type="entry name" value="Thioredoxin_domain"/>
</dbReference>
<dbReference type="InterPro" id="IPR036249">
    <property type="entry name" value="Thioredoxin-like_sf"/>
</dbReference>
<dbReference type="InterPro" id="IPR006058">
    <property type="entry name" value="2Fe2S_fd_BS"/>
</dbReference>
<feature type="domain" description="Thioredoxin" evidence="5">
    <location>
        <begin position="12"/>
        <end position="137"/>
    </location>
</feature>
<dbReference type="GO" id="GO:0005737">
    <property type="term" value="C:cytoplasm"/>
    <property type="evidence" value="ECO:0007669"/>
    <property type="project" value="TreeGrafter"/>
</dbReference>
<evidence type="ECO:0000313" key="6">
    <source>
        <dbReference type="EMBL" id="AIF26837.1"/>
    </source>
</evidence>
<dbReference type="CDD" id="cd02947">
    <property type="entry name" value="TRX_family"/>
    <property type="match status" value="1"/>
</dbReference>
<dbReference type="GO" id="GO:0015035">
    <property type="term" value="F:protein-disulfide reductase activity"/>
    <property type="evidence" value="ECO:0007669"/>
    <property type="project" value="TreeGrafter"/>
</dbReference>
<name>A0A0H3UAU8_9BACT</name>
<dbReference type="Gene3D" id="3.40.30.10">
    <property type="entry name" value="Glutaredoxin"/>
    <property type="match status" value="1"/>
</dbReference>
<dbReference type="PRINTS" id="PR00421">
    <property type="entry name" value="THIOREDOXIN"/>
</dbReference>
<dbReference type="AlphaFoldDB" id="A0A0H3UAU8"/>
<dbReference type="PANTHER" id="PTHR45663">
    <property type="entry name" value="GEO12009P1"/>
    <property type="match status" value="1"/>
</dbReference>
<dbReference type="Pfam" id="PF00085">
    <property type="entry name" value="Thioredoxin"/>
    <property type="match status" value="1"/>
</dbReference>
<reference evidence="6" key="1">
    <citation type="submission" date="2013-08" db="EMBL/GenBank/DDBJ databases">
        <title>Comparison of modified E. coli strains.</title>
        <authorList>
            <person name="Juergensen J."/>
            <person name="Bonge A."/>
            <person name="Streit W.R."/>
        </authorList>
    </citation>
    <scope>NUCLEOTIDE SEQUENCE</scope>
</reference>
<evidence type="ECO:0000256" key="1">
    <source>
        <dbReference type="ARBA" id="ARBA00022448"/>
    </source>
</evidence>
<proteinExistence type="predicted"/>
<keyword evidence="3" id="KW-1015">Disulfide bond</keyword>
<organism evidence="6">
    <name type="scientific">uncultured bacterium fosmid pJB102C1</name>
    <dbReference type="NCBI Taxonomy" id="1478050"/>
    <lineage>
        <taxon>Bacteria</taxon>
        <taxon>environmental samples</taxon>
    </lineage>
</organism>
<evidence type="ECO:0000256" key="2">
    <source>
        <dbReference type="ARBA" id="ARBA00022982"/>
    </source>
</evidence>
<dbReference type="SUPFAM" id="SSF52833">
    <property type="entry name" value="Thioredoxin-like"/>
    <property type="match status" value="1"/>
</dbReference>
<keyword evidence="1" id="KW-0813">Transport</keyword>
<dbReference type="EMBL" id="KF540248">
    <property type="protein sequence ID" value="AIF26837.1"/>
    <property type="molecule type" value="Genomic_DNA"/>
</dbReference>
<feature type="signal peptide" evidence="4">
    <location>
        <begin position="1"/>
        <end position="20"/>
    </location>
</feature>
<evidence type="ECO:0000256" key="4">
    <source>
        <dbReference type="SAM" id="SignalP"/>
    </source>
</evidence>
<dbReference type="PANTHER" id="PTHR45663:SF11">
    <property type="entry name" value="GEO12009P1"/>
    <property type="match status" value="1"/>
</dbReference>
<keyword evidence="4" id="KW-0732">Signal</keyword>
<dbReference type="PROSITE" id="PS00194">
    <property type="entry name" value="THIOREDOXIN_1"/>
    <property type="match status" value="1"/>
</dbReference>
<dbReference type="PROSITE" id="PS51352">
    <property type="entry name" value="THIOREDOXIN_2"/>
    <property type="match status" value="1"/>
</dbReference>
<evidence type="ECO:0000256" key="3">
    <source>
        <dbReference type="ARBA" id="ARBA00023157"/>
    </source>
</evidence>